<keyword evidence="2" id="KW-1185">Reference proteome</keyword>
<name>A0ACC0VI73_9STRA</name>
<protein>
    <submittedName>
        <fullName evidence="1">Uncharacterized protein</fullName>
    </submittedName>
</protein>
<comment type="caution">
    <text evidence="1">The sequence shown here is derived from an EMBL/GenBank/DDBJ whole genome shotgun (WGS) entry which is preliminary data.</text>
</comment>
<evidence type="ECO:0000313" key="1">
    <source>
        <dbReference type="EMBL" id="KAI9906179.1"/>
    </source>
</evidence>
<proteinExistence type="predicted"/>
<dbReference type="EMBL" id="CM047587">
    <property type="protein sequence ID" value="KAI9906179.1"/>
    <property type="molecule type" value="Genomic_DNA"/>
</dbReference>
<dbReference type="Proteomes" id="UP001163321">
    <property type="component" value="Chromosome 8"/>
</dbReference>
<reference evidence="1 2" key="1">
    <citation type="journal article" date="2022" name="bioRxiv">
        <title>The genome of the oomycete Peronosclerospora sorghi, a cosmopolitan pathogen of maize and sorghum, is inflated with dispersed pseudogenes.</title>
        <authorList>
            <person name="Fletcher K."/>
            <person name="Martin F."/>
            <person name="Isakeit T."/>
            <person name="Cavanaugh K."/>
            <person name="Magill C."/>
            <person name="Michelmore R."/>
        </authorList>
    </citation>
    <scope>NUCLEOTIDE SEQUENCE [LARGE SCALE GENOMIC DNA]</scope>
    <source>
        <strain evidence="1">P6</strain>
    </source>
</reference>
<sequence>MNFKKVASDEPQGTITIEVPQHALQKIRNHLVSAVDIRNVRGVSLFFGLGEEKPFNVPSRDMLASRCRKNTLFFSANYAISAALVGVVTMYALIVDEWDLKECS</sequence>
<gene>
    <name evidence="1" type="ORF">PsorP6_004288</name>
</gene>
<organism evidence="1 2">
    <name type="scientific">Peronosclerospora sorghi</name>
    <dbReference type="NCBI Taxonomy" id="230839"/>
    <lineage>
        <taxon>Eukaryota</taxon>
        <taxon>Sar</taxon>
        <taxon>Stramenopiles</taxon>
        <taxon>Oomycota</taxon>
        <taxon>Peronosporomycetes</taxon>
        <taxon>Peronosporales</taxon>
        <taxon>Peronosporaceae</taxon>
        <taxon>Peronosclerospora</taxon>
    </lineage>
</organism>
<accession>A0ACC0VI73</accession>
<evidence type="ECO:0000313" key="2">
    <source>
        <dbReference type="Proteomes" id="UP001163321"/>
    </source>
</evidence>